<evidence type="ECO:0000259" key="4">
    <source>
        <dbReference type="PROSITE" id="PS50887"/>
    </source>
</evidence>
<keyword evidence="1" id="KW-0472">Membrane</keyword>
<keyword evidence="6" id="KW-1185">Reference proteome</keyword>
<evidence type="ECO:0000313" key="6">
    <source>
        <dbReference type="Proteomes" id="UP000623678"/>
    </source>
</evidence>
<protein>
    <submittedName>
        <fullName evidence="5">Sensor domain-containing diguanylate cyclase</fullName>
    </submittedName>
</protein>
<dbReference type="PROSITE" id="PS50113">
    <property type="entry name" value="PAC"/>
    <property type="match status" value="1"/>
</dbReference>
<organism evidence="5 6">
    <name type="scientific">Youxingia wuxianensis</name>
    <dbReference type="NCBI Taxonomy" id="2763678"/>
    <lineage>
        <taxon>Bacteria</taxon>
        <taxon>Bacillati</taxon>
        <taxon>Bacillota</taxon>
        <taxon>Clostridia</taxon>
        <taxon>Eubacteriales</taxon>
        <taxon>Oscillospiraceae</taxon>
        <taxon>Youxingia</taxon>
    </lineage>
</organism>
<evidence type="ECO:0000259" key="2">
    <source>
        <dbReference type="PROSITE" id="PS50113"/>
    </source>
</evidence>
<dbReference type="InterPro" id="IPR052163">
    <property type="entry name" value="DGC-Regulatory_Protein"/>
</dbReference>
<dbReference type="EMBL" id="JACRTD010000009">
    <property type="protein sequence ID" value="MBC8586287.1"/>
    <property type="molecule type" value="Genomic_DNA"/>
</dbReference>
<dbReference type="InterPro" id="IPR000014">
    <property type="entry name" value="PAS"/>
</dbReference>
<dbReference type="Pfam" id="PF00990">
    <property type="entry name" value="GGDEF"/>
    <property type="match status" value="1"/>
</dbReference>
<evidence type="ECO:0000313" key="5">
    <source>
        <dbReference type="EMBL" id="MBC8586287.1"/>
    </source>
</evidence>
<keyword evidence="1" id="KW-0812">Transmembrane</keyword>
<dbReference type="PROSITE" id="PS50887">
    <property type="entry name" value="GGDEF"/>
    <property type="match status" value="1"/>
</dbReference>
<feature type="domain" description="HAMP" evidence="3">
    <location>
        <begin position="57"/>
        <end position="102"/>
    </location>
</feature>
<dbReference type="SMART" id="SM00267">
    <property type="entry name" value="GGDEF"/>
    <property type="match status" value="1"/>
</dbReference>
<dbReference type="RefSeq" id="WP_262396009.1">
    <property type="nucleotide sequence ID" value="NZ_JACRTD010000009.1"/>
</dbReference>
<dbReference type="InterPro" id="IPR029787">
    <property type="entry name" value="Nucleotide_cyclase"/>
</dbReference>
<dbReference type="SUPFAM" id="SSF55073">
    <property type="entry name" value="Nucleotide cyclase"/>
    <property type="match status" value="1"/>
</dbReference>
<dbReference type="GO" id="GO:0007165">
    <property type="term" value="P:signal transduction"/>
    <property type="evidence" value="ECO:0007669"/>
    <property type="project" value="InterPro"/>
</dbReference>
<feature type="transmembrane region" description="Helical" evidence="1">
    <location>
        <begin position="27"/>
        <end position="49"/>
    </location>
</feature>
<dbReference type="NCBIfam" id="TIGR00229">
    <property type="entry name" value="sensory_box"/>
    <property type="match status" value="1"/>
</dbReference>
<dbReference type="InterPro" id="IPR000160">
    <property type="entry name" value="GGDEF_dom"/>
</dbReference>
<proteinExistence type="predicted"/>
<dbReference type="AlphaFoldDB" id="A0A926IDG7"/>
<dbReference type="PANTHER" id="PTHR46663">
    <property type="entry name" value="DIGUANYLATE CYCLASE DGCT-RELATED"/>
    <property type="match status" value="1"/>
</dbReference>
<feature type="domain" description="GGDEF" evidence="4">
    <location>
        <begin position="267"/>
        <end position="398"/>
    </location>
</feature>
<name>A0A926IDG7_9FIRM</name>
<sequence>MRIFYIAAMVSLLQISASPSPNFQAILLGLCVFLAVALAVVTTAFVVRFKALREPREKLLDAIHKGRDGDYSQRVDYHKENGMGEICLAFNLLMDNIQENHRKVLLNEERYRLVAEQSQNIIYEYTFADDTCRFYSSAWKRLFGRPMEIPGFSKALETSEIIDTQDRQILTDVLGRFERGESFQRAEVRMKKTDGSWHWCSIRASVILTRQGAAERIVGRIEDIDRQKQENERLRIKAQKDLLSGLYNRETTQLLVDKFLENNGENGFHALIAIDIDNFKQINDTKGHLLGDQVISTFGEKLFAQFRNSDIVGRVGGDEFAVLMKNISQDQLERKASDLLQALHFSLEEDRETYTSCSIGIACYPQDGQDYVHLFQAADQVLYCAKRAGKNGYVLTDAGRLSFPAP</sequence>
<dbReference type="SUPFAM" id="SSF55785">
    <property type="entry name" value="PYP-like sensor domain (PAS domain)"/>
    <property type="match status" value="1"/>
</dbReference>
<dbReference type="InterPro" id="IPR035965">
    <property type="entry name" value="PAS-like_dom_sf"/>
</dbReference>
<dbReference type="SMART" id="SM00086">
    <property type="entry name" value="PAC"/>
    <property type="match status" value="1"/>
</dbReference>
<dbReference type="InterPro" id="IPR000700">
    <property type="entry name" value="PAS-assoc_C"/>
</dbReference>
<dbReference type="CDD" id="cd01949">
    <property type="entry name" value="GGDEF"/>
    <property type="match status" value="1"/>
</dbReference>
<dbReference type="Gene3D" id="3.30.450.20">
    <property type="entry name" value="PAS domain"/>
    <property type="match status" value="1"/>
</dbReference>
<dbReference type="NCBIfam" id="TIGR00254">
    <property type="entry name" value="GGDEF"/>
    <property type="match status" value="1"/>
</dbReference>
<keyword evidence="1" id="KW-1133">Transmembrane helix</keyword>
<gene>
    <name evidence="5" type="ORF">H8705_11920</name>
</gene>
<dbReference type="InterPro" id="IPR043128">
    <property type="entry name" value="Rev_trsase/Diguanyl_cyclase"/>
</dbReference>
<dbReference type="InterPro" id="IPR003660">
    <property type="entry name" value="HAMP_dom"/>
</dbReference>
<evidence type="ECO:0000259" key="3">
    <source>
        <dbReference type="PROSITE" id="PS50885"/>
    </source>
</evidence>
<evidence type="ECO:0000256" key="1">
    <source>
        <dbReference type="SAM" id="Phobius"/>
    </source>
</evidence>
<comment type="caution">
    <text evidence="5">The sequence shown here is derived from an EMBL/GenBank/DDBJ whole genome shotgun (WGS) entry which is preliminary data.</text>
</comment>
<dbReference type="PROSITE" id="PS50885">
    <property type="entry name" value="HAMP"/>
    <property type="match status" value="1"/>
</dbReference>
<dbReference type="Gene3D" id="6.10.340.10">
    <property type="match status" value="1"/>
</dbReference>
<feature type="domain" description="PAC" evidence="2">
    <location>
        <begin position="184"/>
        <end position="236"/>
    </location>
</feature>
<reference evidence="5" key="1">
    <citation type="submission" date="2020-08" db="EMBL/GenBank/DDBJ databases">
        <title>Genome public.</title>
        <authorList>
            <person name="Liu C."/>
            <person name="Sun Q."/>
        </authorList>
    </citation>
    <scope>NUCLEOTIDE SEQUENCE</scope>
    <source>
        <strain evidence="5">NSJ-64</strain>
    </source>
</reference>
<dbReference type="Proteomes" id="UP000623678">
    <property type="component" value="Unassembled WGS sequence"/>
</dbReference>
<dbReference type="GO" id="GO:0016020">
    <property type="term" value="C:membrane"/>
    <property type="evidence" value="ECO:0007669"/>
    <property type="project" value="InterPro"/>
</dbReference>
<accession>A0A926IDG7</accession>
<dbReference type="PANTHER" id="PTHR46663:SF3">
    <property type="entry name" value="SLL0267 PROTEIN"/>
    <property type="match status" value="1"/>
</dbReference>
<dbReference type="InterPro" id="IPR001610">
    <property type="entry name" value="PAC"/>
</dbReference>
<dbReference type="Gene3D" id="3.30.70.270">
    <property type="match status" value="1"/>
</dbReference>
<dbReference type="CDD" id="cd00130">
    <property type="entry name" value="PAS"/>
    <property type="match status" value="1"/>
</dbReference>